<keyword evidence="2" id="KW-1185">Reference proteome</keyword>
<comment type="caution">
    <text evidence="1">The sequence shown here is derived from an EMBL/GenBank/DDBJ whole genome shotgun (WGS) entry which is preliminary data.</text>
</comment>
<evidence type="ECO:0000313" key="2">
    <source>
        <dbReference type="Proteomes" id="UP001597349"/>
    </source>
</evidence>
<gene>
    <name evidence="1" type="ORF">ACFSQT_26325</name>
</gene>
<accession>A0ABW4WKD4</accession>
<name>A0ABW4WKD4_9HYPH</name>
<sequence>MPEAVVGRIPWSYGACHMSFKRSIAAGLIVFLAICGAISSAQAEPFKIVGFGDSLMAGYG</sequence>
<reference evidence="2" key="1">
    <citation type="journal article" date="2019" name="Int. J. Syst. Evol. Microbiol.">
        <title>The Global Catalogue of Microorganisms (GCM) 10K type strain sequencing project: providing services to taxonomists for standard genome sequencing and annotation.</title>
        <authorList>
            <consortium name="The Broad Institute Genomics Platform"/>
            <consortium name="The Broad Institute Genome Sequencing Center for Infectious Disease"/>
            <person name="Wu L."/>
            <person name="Ma J."/>
        </authorList>
    </citation>
    <scope>NUCLEOTIDE SEQUENCE [LARGE SCALE GENOMIC DNA]</scope>
    <source>
        <strain evidence="2">CGMCC 1.16226</strain>
    </source>
</reference>
<feature type="non-terminal residue" evidence="1">
    <location>
        <position position="60"/>
    </location>
</feature>
<dbReference type="Proteomes" id="UP001597349">
    <property type="component" value="Unassembled WGS sequence"/>
</dbReference>
<dbReference type="EMBL" id="JBHUGY010000040">
    <property type="protein sequence ID" value="MFD2056463.1"/>
    <property type="molecule type" value="Genomic_DNA"/>
</dbReference>
<evidence type="ECO:0000313" key="1">
    <source>
        <dbReference type="EMBL" id="MFD2056463.1"/>
    </source>
</evidence>
<proteinExistence type="predicted"/>
<protein>
    <submittedName>
        <fullName evidence="1">Arylesterase</fullName>
    </submittedName>
</protein>
<organism evidence="1 2">
    <name type="scientific">Mesorhizobium calcicola</name>
    <dbReference type="NCBI Taxonomy" id="1300310"/>
    <lineage>
        <taxon>Bacteria</taxon>
        <taxon>Pseudomonadati</taxon>
        <taxon>Pseudomonadota</taxon>
        <taxon>Alphaproteobacteria</taxon>
        <taxon>Hyphomicrobiales</taxon>
        <taxon>Phyllobacteriaceae</taxon>
        <taxon>Mesorhizobium</taxon>
    </lineage>
</organism>